<feature type="signal peptide" evidence="1">
    <location>
        <begin position="1"/>
        <end position="19"/>
    </location>
</feature>
<dbReference type="Pfam" id="PF17132">
    <property type="entry name" value="Glyco_hydro_106"/>
    <property type="match status" value="2"/>
</dbReference>
<keyword evidence="3" id="KW-1185">Reference proteome</keyword>
<dbReference type="PROSITE" id="PS51257">
    <property type="entry name" value="PROKAR_LIPOPROTEIN"/>
    <property type="match status" value="1"/>
</dbReference>
<evidence type="ECO:0000313" key="2">
    <source>
        <dbReference type="EMBL" id="MBC5615907.1"/>
    </source>
</evidence>
<reference evidence="2 3" key="1">
    <citation type="submission" date="2020-08" db="EMBL/GenBank/DDBJ databases">
        <title>Genome public.</title>
        <authorList>
            <person name="Liu C."/>
            <person name="Sun Q."/>
        </authorList>
    </citation>
    <scope>NUCLEOTIDE SEQUENCE [LARGE SCALE GENOMIC DNA]</scope>
    <source>
        <strain evidence="2 3">New-7</strain>
    </source>
</reference>
<accession>A0ABR7CJT7</accession>
<name>A0ABR7CJT7_9BACT</name>
<feature type="chain" id="PRO_5045124733" evidence="1">
    <location>
        <begin position="20"/>
        <end position="721"/>
    </location>
</feature>
<dbReference type="PANTHER" id="PTHR36848">
    <property type="entry name" value="DNA-BINDING PROTEIN (PUTATIVE SECRETED PROTEIN)-RELATED"/>
    <property type="match status" value="1"/>
</dbReference>
<dbReference type="InterPro" id="IPR053161">
    <property type="entry name" value="Ulvan_degrading_GH"/>
</dbReference>
<proteinExistence type="predicted"/>
<dbReference type="Proteomes" id="UP000636891">
    <property type="component" value="Unassembled WGS sequence"/>
</dbReference>
<dbReference type="Gene3D" id="3.40.50.880">
    <property type="match status" value="1"/>
</dbReference>
<gene>
    <name evidence="2" type="ORF">H8S08_02580</name>
</gene>
<dbReference type="RefSeq" id="WP_055201951.1">
    <property type="nucleotide sequence ID" value="NZ_JACOOK010000001.1"/>
</dbReference>
<evidence type="ECO:0000313" key="3">
    <source>
        <dbReference type="Proteomes" id="UP000636891"/>
    </source>
</evidence>
<organism evidence="2 3">
    <name type="scientific">Alistipes hominis</name>
    <dbReference type="NCBI Taxonomy" id="2763015"/>
    <lineage>
        <taxon>Bacteria</taxon>
        <taxon>Pseudomonadati</taxon>
        <taxon>Bacteroidota</taxon>
        <taxon>Bacteroidia</taxon>
        <taxon>Bacteroidales</taxon>
        <taxon>Rikenellaceae</taxon>
        <taxon>Alistipes</taxon>
    </lineage>
</organism>
<keyword evidence="1" id="KW-0732">Signal</keyword>
<dbReference type="InterPro" id="IPR029062">
    <property type="entry name" value="Class_I_gatase-like"/>
</dbReference>
<dbReference type="EMBL" id="JACOOK010000001">
    <property type="protein sequence ID" value="MBC5615907.1"/>
    <property type="molecule type" value="Genomic_DNA"/>
</dbReference>
<comment type="caution">
    <text evidence="2">The sequence shown here is derived from an EMBL/GenBank/DDBJ whole genome shotgun (WGS) entry which is preliminary data.</text>
</comment>
<dbReference type="PANTHER" id="PTHR36848:SF2">
    <property type="entry name" value="SECRETED PROTEIN"/>
    <property type="match status" value="1"/>
</dbReference>
<protein>
    <submittedName>
        <fullName evidence="2">Uncharacterized protein</fullName>
    </submittedName>
</protein>
<evidence type="ECO:0000256" key="1">
    <source>
        <dbReference type="SAM" id="SignalP"/>
    </source>
</evidence>
<sequence length="721" mass="81039">MIRFKLAVALLLGSTVACAQNEKKLQADFLKPTLEYRMNVNRHSMPRDDREQDSMIQWIISNGYGGMATNVNPNEYLKSDEELKVFNRFVHASKARGLDLWLYDERSYPSGMADTYVLDEHPEWEAEGLLFKDTTVNGGTAVDLPLLPGQPILVKAVPSVDGQLEYDRARSLLSSIRDGRIRWTAPDGTWTIAQISHAPLYTGFQAGTDRGGTTPRYPSLLMPEVTKRFIELTHRRYAQAFTEKLGTLFTSTFTDEPSSMALPFPNLGYGVYPWKENVSTEFMTRYSADLKDVLLPMMLDRGPEGEKLRYRYFRIIADFMSRNYFRQIREYCSTQKLKSGGHLLVEETMMAQVPLYGSIMACYREMDVPGIDVLTGMPSFTRRYLYSSRLASSAAELQGNSMVMCESCPISDYNFYDGKEAPTIEIKGSLNRQIVGGVTDFNNYLQLQHEDSNGRKAFNDYIARVEMMLAGGVRASRIAVYYPVETLWSKYRPLPSCLQSWDNVAGGAPEAQRLSQLFDRVSDCLYDNGWEFSYVDAAGIEQSKVENKSLAHGELRWDVLILPGVETITPQMLTRITEFARAGGCVILLEALPKNTPDAFPSEAVESAVAQMVGDKTLTPAVYYEPTFNARLLNYLLEGVLDRDIVLDSYAGVLHSHKRIGGRNVYFIVNDTNAPKTVKANFPGAKSLEGWNPQTGEVKPLENGAPLPFGPYDGMIIRQTK</sequence>